<gene>
    <name evidence="2" type="ORF">ASPACDRAFT_111448</name>
</gene>
<dbReference type="RefSeq" id="XP_020059936.1">
    <property type="nucleotide sequence ID" value="XM_020195557.1"/>
</dbReference>
<sequence>MSPAHPGNFITLVSTLCYPLSRGSVHIRSANPRDHPALDHGILRHPFDLELHARHALWMEKLAATPSRAAVLKQNGVRLHSPKPLTDLGQAKEVTKELLLSTFHLAGTCAMMPREDGGVVDLHLRVYVPRTFVSSMPESSRWCRAGISRRLCLPSRRKLCSLD</sequence>
<dbReference type="GeneID" id="30969371"/>
<dbReference type="InterPro" id="IPR012132">
    <property type="entry name" value="GMC_OxRdtase"/>
</dbReference>
<evidence type="ECO:0000313" key="2">
    <source>
        <dbReference type="EMBL" id="OJK03597.1"/>
    </source>
</evidence>
<dbReference type="GO" id="GO:0016614">
    <property type="term" value="F:oxidoreductase activity, acting on CH-OH group of donors"/>
    <property type="evidence" value="ECO:0007669"/>
    <property type="project" value="InterPro"/>
</dbReference>
<protein>
    <recommendedName>
        <fullName evidence="1">Glucose-methanol-choline oxidoreductase C-terminal domain-containing protein</fullName>
    </recommendedName>
</protein>
<dbReference type="GO" id="GO:0050660">
    <property type="term" value="F:flavin adenine dinucleotide binding"/>
    <property type="evidence" value="ECO:0007669"/>
    <property type="project" value="InterPro"/>
</dbReference>
<proteinExistence type="predicted"/>
<feature type="domain" description="Glucose-methanol-choline oxidoreductase C-terminal" evidence="1">
    <location>
        <begin position="19"/>
        <end position="127"/>
    </location>
</feature>
<dbReference type="InterPro" id="IPR007867">
    <property type="entry name" value="GMC_OxRtase_C"/>
</dbReference>
<dbReference type="OMA" id="HFTISAH"/>
<keyword evidence="3" id="KW-1185">Reference proteome</keyword>
<reference evidence="3" key="1">
    <citation type="journal article" date="2017" name="Genome Biol.">
        <title>Comparative genomics reveals high biological diversity and specific adaptations in the industrially and medically important fungal genus Aspergillus.</title>
        <authorList>
            <person name="de Vries R.P."/>
            <person name="Riley R."/>
            <person name="Wiebenga A."/>
            <person name="Aguilar-Osorio G."/>
            <person name="Amillis S."/>
            <person name="Uchima C.A."/>
            <person name="Anderluh G."/>
            <person name="Asadollahi M."/>
            <person name="Askin M."/>
            <person name="Barry K."/>
            <person name="Battaglia E."/>
            <person name="Bayram O."/>
            <person name="Benocci T."/>
            <person name="Braus-Stromeyer S.A."/>
            <person name="Caldana C."/>
            <person name="Canovas D."/>
            <person name="Cerqueira G.C."/>
            <person name="Chen F."/>
            <person name="Chen W."/>
            <person name="Choi C."/>
            <person name="Clum A."/>
            <person name="Dos Santos R.A."/>
            <person name="Damasio A.R."/>
            <person name="Diallinas G."/>
            <person name="Emri T."/>
            <person name="Fekete E."/>
            <person name="Flipphi M."/>
            <person name="Freyberg S."/>
            <person name="Gallo A."/>
            <person name="Gournas C."/>
            <person name="Habgood R."/>
            <person name="Hainaut M."/>
            <person name="Harispe M.L."/>
            <person name="Henrissat B."/>
            <person name="Hilden K.S."/>
            <person name="Hope R."/>
            <person name="Hossain A."/>
            <person name="Karabika E."/>
            <person name="Karaffa L."/>
            <person name="Karanyi Z."/>
            <person name="Krasevec N."/>
            <person name="Kuo A."/>
            <person name="Kusch H."/>
            <person name="LaButti K."/>
            <person name="Lagendijk E.L."/>
            <person name="Lapidus A."/>
            <person name="Levasseur A."/>
            <person name="Lindquist E."/>
            <person name="Lipzen A."/>
            <person name="Logrieco A.F."/>
            <person name="MacCabe A."/>
            <person name="Maekelae M.R."/>
            <person name="Malavazi I."/>
            <person name="Melin P."/>
            <person name="Meyer V."/>
            <person name="Mielnichuk N."/>
            <person name="Miskei M."/>
            <person name="Molnar A.P."/>
            <person name="Mule G."/>
            <person name="Ngan C.Y."/>
            <person name="Orejas M."/>
            <person name="Orosz E."/>
            <person name="Ouedraogo J.P."/>
            <person name="Overkamp K.M."/>
            <person name="Park H.-S."/>
            <person name="Perrone G."/>
            <person name="Piumi F."/>
            <person name="Punt P.J."/>
            <person name="Ram A.F."/>
            <person name="Ramon A."/>
            <person name="Rauscher S."/>
            <person name="Record E."/>
            <person name="Riano-Pachon D.M."/>
            <person name="Robert V."/>
            <person name="Roehrig J."/>
            <person name="Ruller R."/>
            <person name="Salamov A."/>
            <person name="Salih N.S."/>
            <person name="Samson R.A."/>
            <person name="Sandor E."/>
            <person name="Sanguinetti M."/>
            <person name="Schuetze T."/>
            <person name="Sepcic K."/>
            <person name="Shelest E."/>
            <person name="Sherlock G."/>
            <person name="Sophianopoulou V."/>
            <person name="Squina F.M."/>
            <person name="Sun H."/>
            <person name="Susca A."/>
            <person name="Todd R.B."/>
            <person name="Tsang A."/>
            <person name="Unkles S.E."/>
            <person name="van de Wiele N."/>
            <person name="van Rossen-Uffink D."/>
            <person name="Oliveira J.V."/>
            <person name="Vesth T.C."/>
            <person name="Visser J."/>
            <person name="Yu J.-H."/>
            <person name="Zhou M."/>
            <person name="Andersen M.R."/>
            <person name="Archer D.B."/>
            <person name="Baker S.E."/>
            <person name="Benoit I."/>
            <person name="Brakhage A.A."/>
            <person name="Braus G.H."/>
            <person name="Fischer R."/>
            <person name="Frisvad J.C."/>
            <person name="Goldman G.H."/>
            <person name="Houbraken J."/>
            <person name="Oakley B."/>
            <person name="Pocsi I."/>
            <person name="Scazzocchio C."/>
            <person name="Seiboth B."/>
            <person name="vanKuyk P.A."/>
            <person name="Wortman J."/>
            <person name="Dyer P.S."/>
            <person name="Grigoriev I.V."/>
        </authorList>
    </citation>
    <scope>NUCLEOTIDE SEQUENCE [LARGE SCALE GENOMIC DNA]</scope>
    <source>
        <strain evidence="3">ATCC 16872 / CBS 172.66 / WB 5094</strain>
    </source>
</reference>
<organism evidence="2 3">
    <name type="scientific">Aspergillus aculeatus (strain ATCC 16872 / CBS 172.66 / WB 5094)</name>
    <dbReference type="NCBI Taxonomy" id="690307"/>
    <lineage>
        <taxon>Eukaryota</taxon>
        <taxon>Fungi</taxon>
        <taxon>Dikarya</taxon>
        <taxon>Ascomycota</taxon>
        <taxon>Pezizomycotina</taxon>
        <taxon>Eurotiomycetes</taxon>
        <taxon>Eurotiomycetidae</taxon>
        <taxon>Eurotiales</taxon>
        <taxon>Aspergillaceae</taxon>
        <taxon>Aspergillus</taxon>
        <taxon>Aspergillus subgen. Circumdati</taxon>
    </lineage>
</organism>
<dbReference type="OrthoDB" id="4367421at2759"/>
<dbReference type="PANTHER" id="PTHR11552:SF210">
    <property type="entry name" value="GLUCOSE-METHANOL-CHOLINE OXIDOREDUCTASE N-TERMINAL DOMAIN-CONTAINING PROTEIN-RELATED"/>
    <property type="match status" value="1"/>
</dbReference>
<name>A0A1L9X572_ASPA1</name>
<dbReference type="EMBL" id="KV878971">
    <property type="protein sequence ID" value="OJK03597.1"/>
    <property type="molecule type" value="Genomic_DNA"/>
</dbReference>
<accession>A0A1L9X572</accession>
<dbReference type="STRING" id="690307.A0A1L9X572"/>
<dbReference type="Pfam" id="PF05199">
    <property type="entry name" value="GMC_oxred_C"/>
    <property type="match status" value="1"/>
</dbReference>
<dbReference type="Gene3D" id="3.30.560.10">
    <property type="entry name" value="Glucose Oxidase, domain 3"/>
    <property type="match status" value="1"/>
</dbReference>
<dbReference type="VEuPathDB" id="FungiDB:ASPACDRAFT_111448"/>
<evidence type="ECO:0000313" key="3">
    <source>
        <dbReference type="Proteomes" id="UP000184546"/>
    </source>
</evidence>
<evidence type="ECO:0000259" key="1">
    <source>
        <dbReference type="Pfam" id="PF05199"/>
    </source>
</evidence>
<dbReference type="Proteomes" id="UP000184546">
    <property type="component" value="Unassembled WGS sequence"/>
</dbReference>
<dbReference type="PANTHER" id="PTHR11552">
    <property type="entry name" value="GLUCOSE-METHANOL-CHOLINE GMC OXIDOREDUCTASE"/>
    <property type="match status" value="1"/>
</dbReference>
<dbReference type="SUPFAM" id="SSF54373">
    <property type="entry name" value="FAD-linked reductases, C-terminal domain"/>
    <property type="match status" value="1"/>
</dbReference>
<dbReference type="AlphaFoldDB" id="A0A1L9X572"/>